<reference evidence="2" key="1">
    <citation type="submission" date="2016-10" db="EMBL/GenBank/DDBJ databases">
        <authorList>
            <person name="Varghese N."/>
            <person name="Submissions S."/>
        </authorList>
    </citation>
    <scope>NUCLEOTIDE SEQUENCE [LARGE SCALE GENOMIC DNA]</scope>
    <source>
        <strain evidence="2">DS-12</strain>
    </source>
</reference>
<evidence type="ECO:0000313" key="1">
    <source>
        <dbReference type="EMBL" id="SFN89406.1"/>
    </source>
</evidence>
<dbReference type="SUPFAM" id="SSF50156">
    <property type="entry name" value="PDZ domain-like"/>
    <property type="match status" value="1"/>
</dbReference>
<dbReference type="Gene3D" id="2.30.42.10">
    <property type="match status" value="1"/>
</dbReference>
<dbReference type="Gene3D" id="2.40.70.10">
    <property type="entry name" value="Acid Proteases"/>
    <property type="match status" value="2"/>
</dbReference>
<dbReference type="Pfam" id="PF13650">
    <property type="entry name" value="Asp_protease_2"/>
    <property type="match status" value="1"/>
</dbReference>
<dbReference type="GO" id="GO:0008233">
    <property type="term" value="F:peptidase activity"/>
    <property type="evidence" value="ECO:0007669"/>
    <property type="project" value="UniProtKB-KW"/>
</dbReference>
<dbReference type="InterPro" id="IPR021109">
    <property type="entry name" value="Peptidase_aspartic_dom_sf"/>
</dbReference>
<keyword evidence="1" id="KW-0378">Hydrolase</keyword>
<gene>
    <name evidence="1" type="ORF">SAMN05421741_11326</name>
</gene>
<dbReference type="AlphaFoldDB" id="A0A1I5CRC0"/>
<organism evidence="1 2">
    <name type="scientific">Paenimyroides ummariense</name>
    <dbReference type="NCBI Taxonomy" id="913024"/>
    <lineage>
        <taxon>Bacteria</taxon>
        <taxon>Pseudomonadati</taxon>
        <taxon>Bacteroidota</taxon>
        <taxon>Flavobacteriia</taxon>
        <taxon>Flavobacteriales</taxon>
        <taxon>Flavobacteriaceae</taxon>
        <taxon>Paenimyroides</taxon>
    </lineage>
</organism>
<keyword evidence="1" id="KW-0645">Protease</keyword>
<name>A0A1I5CRC0_9FLAO</name>
<accession>A0A1I5CRC0</accession>
<evidence type="ECO:0000313" key="2">
    <source>
        <dbReference type="Proteomes" id="UP000199036"/>
    </source>
</evidence>
<sequence length="401" mass="45364">MFHYVLWNTFSNFITMKKLFVLLLIFCYINLKAQNASELIYSGKLSATEKSTDIPAVFTEDGWIFIKGSIDGEEGLFLYDTGAMITVLSKEIASTEESENKISLEDPTGKTSDSNLILKNIRFNDFNFENIVCTIADLSSFQNQSCRKIDGIIGGNLLKLANWKVEPSIGKVSSSKEPFIPAFSSSGTDIGYYNKLLPLIEISLDNKKQWVLIDTGSTSYFELNNDFIKSSKFKKQKKITGEGISITINGQDRRTTELLYVDEFTLQGISFKNLPTLISKNKPIIGSKFFNGFTTIFNFSENKLYLDSQKKSVVFNSLKNFDMNFCLNEKNQLSVCFLWDKSNSGIKYGDQIIKINGKSIDVLNHDDYCKIKDNILKQDNIDVTVKSDGKEVSFNLTKKVR</sequence>
<dbReference type="EMBL" id="FOVI01000013">
    <property type="protein sequence ID" value="SFN89406.1"/>
    <property type="molecule type" value="Genomic_DNA"/>
</dbReference>
<dbReference type="SUPFAM" id="SSF50630">
    <property type="entry name" value="Acid proteases"/>
    <property type="match status" value="1"/>
</dbReference>
<dbReference type="InterPro" id="IPR036034">
    <property type="entry name" value="PDZ_sf"/>
</dbReference>
<dbReference type="Proteomes" id="UP000199036">
    <property type="component" value="Unassembled WGS sequence"/>
</dbReference>
<dbReference type="STRING" id="913024.SAMN05421741_11326"/>
<proteinExistence type="predicted"/>
<keyword evidence="2" id="KW-1185">Reference proteome</keyword>
<protein>
    <submittedName>
        <fullName evidence="1">Aspartyl protease</fullName>
    </submittedName>
</protein>
<dbReference type="GO" id="GO:0006508">
    <property type="term" value="P:proteolysis"/>
    <property type="evidence" value="ECO:0007669"/>
    <property type="project" value="UniProtKB-KW"/>
</dbReference>